<evidence type="ECO:0000313" key="3">
    <source>
        <dbReference type="Proteomes" id="UP000193404"/>
    </source>
</evidence>
<keyword evidence="1" id="KW-0472">Membrane</keyword>
<dbReference type="EMBL" id="CP020477">
    <property type="protein sequence ID" value="ARM76820.1"/>
    <property type="molecule type" value="Genomic_DNA"/>
</dbReference>
<sequence length="724" mass="77875">MKNIKNTKGLSEIIGFLILLIIVLAVLIPLGVYMFSQPTVEAQQAENANSYKDLATEQFRDFEPTELSAAGVSVSPVYFIYSNGSAYFVFVNNQNPPVNLEIRYFEVFKGATWTTIDHPITVSLSNAKSTFDGYPAIQIPVGNVAEASDVAAVTQFGNIIYASSPYVLPNTKLPQPVGIGEIDPYNFSVIEEPEFKIICETGDGIPILQFIHDVNGQNSNTMVFTWAYLGSSSSGSFSYDGYWYGPIAYTTPQQSGYLTTLPYPIFKGEMNGVFVGGNLTLSGSFTGSIGSNQGYPIYFEKGTASSITFNNSFIIGSIYGNFSGEICIPSNILNNYFISSASGLNITFSGEGHDIKIENLNGSLEINGNVTGVVNGKSINDKGKTTTISGDIDSLIINGTIKSGQLYSLYSSSYGYENGYIQGNIDNLELTSSGMYGILGNLAVSPLISGTFSNASLTQVIATSVPTSLLSFFPAPFNTTINDFSGMLTLSDNHGYGTFDGIINFSKPGGILSLATYGFQTFSGSINGEFEGGYWYELGAWVSPVTLSVNPSEVTDGSIFPAYSIPSLSGNQNYYYVTTPLVVKVQLEIGNPSNQTLEFNAVQISMKADEVYQFGLLGPNGPSGSQPVEATLYGSAQNNLNNPIEVPPLSVKQYTLTLSIPVNSIFAPGVFPPTPSQQEEYSSIESFTVDYIELYMTLLEPNGYGMTVTTLIPPYTIPVNGQAS</sequence>
<evidence type="ECO:0000313" key="2">
    <source>
        <dbReference type="EMBL" id="ARM76820.1"/>
    </source>
</evidence>
<accession>A0A1W6K2U5</accession>
<organism evidence="2 3">
    <name type="scientific">Acidianus manzaensis</name>
    <dbReference type="NCBI Taxonomy" id="282676"/>
    <lineage>
        <taxon>Archaea</taxon>
        <taxon>Thermoproteota</taxon>
        <taxon>Thermoprotei</taxon>
        <taxon>Sulfolobales</taxon>
        <taxon>Sulfolobaceae</taxon>
        <taxon>Acidianus</taxon>
    </lineage>
</organism>
<feature type="transmembrane region" description="Helical" evidence="1">
    <location>
        <begin position="12"/>
        <end position="35"/>
    </location>
</feature>
<dbReference type="RefSeq" id="WP_148692616.1">
    <property type="nucleotide sequence ID" value="NZ_CP020477.1"/>
</dbReference>
<dbReference type="AlphaFoldDB" id="A0A1W6K2U5"/>
<dbReference type="KEGG" id="aman:B6F84_12855"/>
<keyword evidence="3" id="KW-1185">Reference proteome</keyword>
<dbReference type="Proteomes" id="UP000193404">
    <property type="component" value="Chromosome"/>
</dbReference>
<reference evidence="2 3" key="1">
    <citation type="submission" date="2017-03" db="EMBL/GenBank/DDBJ databases">
        <title>Sulfur activation and transportation mechanism of thermophilic Archaea Acidianus manzaensis YN-25.</title>
        <authorList>
            <person name="Ma Y."/>
            <person name="Yang Y."/>
            <person name="Xia J."/>
        </authorList>
    </citation>
    <scope>NUCLEOTIDE SEQUENCE [LARGE SCALE GENOMIC DNA]</scope>
    <source>
        <strain evidence="2 3">YN-25</strain>
    </source>
</reference>
<dbReference type="GeneID" id="41591828"/>
<gene>
    <name evidence="2" type="ORF">B6F84_12855</name>
</gene>
<proteinExistence type="predicted"/>
<name>A0A1W6K2U5_9CREN</name>
<protein>
    <submittedName>
        <fullName evidence="2">Uncharacterized protein</fullName>
    </submittedName>
</protein>
<keyword evidence="1" id="KW-0812">Transmembrane</keyword>
<keyword evidence="1" id="KW-1133">Transmembrane helix</keyword>
<evidence type="ECO:0000256" key="1">
    <source>
        <dbReference type="SAM" id="Phobius"/>
    </source>
</evidence>
<dbReference type="OrthoDB" id="42152at2157"/>